<sequence>MSNRVAFGCALIITLAGPVMADEPAPVQGPVADTMATEYPNQKIGPRVLNVENNVPASSGKLLEEQGKWLNDHGISPHLSMTEIYLRNPSAGLSTGNHEALTLFAIGSDFNLDKLVGIPGGTLHFEQLYVPWTSNLAYGTQVGDVIAGKPGPYIPRVSHLTLFTYEQKLLDDKLAIEVGKSNAGNYFALPLCNVPLGCVNAILQDTAGINPPPYANWGARIGYDLTPALRAQVGAWRSNNAYPFTNGWERSSGDSGGTLSTVYLANLAYRTDYHMEAYPQTYEILGFHNNGEQTDPYYTVNGTSKVQDSTAAARTSKGVSGFYLGAKKTFWRQDGGKGNDVNPTALTAFASLTHTVGQDTANGVGTQGNAGLILSAPFRSRPFDSYSVNVNWAQLTTREQRFLEEAHEAVGAGSYSPGRNEYGVSLDANFVLTDSIVVSPFVLRTWGASTWLNPYSTVSPRDGYAAGLLFHIQFDELLGLNAHH</sequence>
<dbReference type="Pfam" id="PF04966">
    <property type="entry name" value="OprB"/>
    <property type="match status" value="1"/>
</dbReference>
<evidence type="ECO:0000256" key="1">
    <source>
        <dbReference type="ARBA" id="ARBA00008769"/>
    </source>
</evidence>
<dbReference type="InterPro" id="IPR052932">
    <property type="entry name" value="OprB_Porin"/>
</dbReference>
<dbReference type="Proteomes" id="UP000509568">
    <property type="component" value="Chromosome"/>
</dbReference>
<evidence type="ECO:0000313" key="4">
    <source>
        <dbReference type="Proteomes" id="UP000509568"/>
    </source>
</evidence>
<dbReference type="EMBL" id="CP056030">
    <property type="protein sequence ID" value="QKZ04468.1"/>
    <property type="molecule type" value="Genomic_DNA"/>
</dbReference>
<comment type="similarity">
    <text evidence="1 2">Belongs to the OprB family.</text>
</comment>
<evidence type="ECO:0000313" key="3">
    <source>
        <dbReference type="EMBL" id="QKZ04468.1"/>
    </source>
</evidence>
<dbReference type="InterPro" id="IPR038673">
    <property type="entry name" value="OprB_sf"/>
</dbReference>
<dbReference type="GO" id="GO:0015288">
    <property type="term" value="F:porin activity"/>
    <property type="evidence" value="ECO:0007669"/>
    <property type="project" value="InterPro"/>
</dbReference>
<feature type="signal peptide" evidence="2">
    <location>
        <begin position="1"/>
        <end position="21"/>
    </location>
</feature>
<reference evidence="3 4" key="1">
    <citation type="submission" date="2020-06" db="EMBL/GenBank/DDBJ databases">
        <title>Pseudomonas eucalypticola sp. nov., an endophyte of Eucalyptus dunnii leaves with biocontrol ability of eucalyptus leaf blight.</title>
        <authorList>
            <person name="Liu Y."/>
            <person name="Song Z."/>
            <person name="Zeng H."/>
            <person name="Lu M."/>
            <person name="Wang X."/>
            <person name="Lian X."/>
            <person name="Zhang Q."/>
        </authorList>
    </citation>
    <scope>NUCLEOTIDE SEQUENCE [LARGE SCALE GENOMIC DNA]</scope>
    <source>
        <strain evidence="3 4">NP-1</strain>
    </source>
</reference>
<feature type="chain" id="PRO_5029032751" evidence="2">
    <location>
        <begin position="22"/>
        <end position="484"/>
    </location>
</feature>
<gene>
    <name evidence="3" type="ORF">HWQ56_12010</name>
</gene>
<organism evidence="3 4">
    <name type="scientific">Pseudomonas eucalypticola</name>
    <dbReference type="NCBI Taxonomy" id="2599595"/>
    <lineage>
        <taxon>Bacteria</taxon>
        <taxon>Pseudomonadati</taxon>
        <taxon>Pseudomonadota</taxon>
        <taxon>Gammaproteobacteria</taxon>
        <taxon>Pseudomonadales</taxon>
        <taxon>Pseudomonadaceae</taxon>
        <taxon>Pseudomonas</taxon>
    </lineage>
</organism>
<dbReference type="PANTHER" id="PTHR37944:SF1">
    <property type="entry name" value="PORIN B"/>
    <property type="match status" value="1"/>
</dbReference>
<dbReference type="PANTHER" id="PTHR37944">
    <property type="entry name" value="PORIN B"/>
    <property type="match status" value="1"/>
</dbReference>
<name>A0A7D5HNI5_9PSED</name>
<evidence type="ECO:0000256" key="2">
    <source>
        <dbReference type="RuleBase" id="RU363072"/>
    </source>
</evidence>
<keyword evidence="4" id="KW-1185">Reference proteome</keyword>
<keyword evidence="2" id="KW-0732">Signal</keyword>
<accession>A0A7D5HNI5</accession>
<dbReference type="Gene3D" id="2.40.160.180">
    <property type="entry name" value="Carbohydrate-selective porin OprB"/>
    <property type="match status" value="1"/>
</dbReference>
<protein>
    <submittedName>
        <fullName evidence="3">Carbohydrate porin</fullName>
    </submittedName>
</protein>
<proteinExistence type="inferred from homology"/>
<dbReference type="GO" id="GO:0008643">
    <property type="term" value="P:carbohydrate transport"/>
    <property type="evidence" value="ECO:0007669"/>
    <property type="project" value="InterPro"/>
</dbReference>
<dbReference type="InterPro" id="IPR007049">
    <property type="entry name" value="Carb-sel_porin_OprB"/>
</dbReference>
<dbReference type="GO" id="GO:0016020">
    <property type="term" value="C:membrane"/>
    <property type="evidence" value="ECO:0007669"/>
    <property type="project" value="InterPro"/>
</dbReference>
<dbReference type="AlphaFoldDB" id="A0A7D5HNI5"/>
<dbReference type="RefSeq" id="WP_176570618.1">
    <property type="nucleotide sequence ID" value="NZ_CP056030.1"/>
</dbReference>
<dbReference type="KEGG" id="pez:HWQ56_12010"/>